<dbReference type="InterPro" id="IPR013783">
    <property type="entry name" value="Ig-like_fold"/>
</dbReference>
<accession>A0A672UGH9</accession>
<dbReference type="AlphaFoldDB" id="A0A672UGH9"/>
<dbReference type="GO" id="GO:0030183">
    <property type="term" value="P:B cell differentiation"/>
    <property type="evidence" value="ECO:0007669"/>
    <property type="project" value="TreeGrafter"/>
</dbReference>
<dbReference type="GO" id="GO:0009897">
    <property type="term" value="C:external side of plasma membrane"/>
    <property type="evidence" value="ECO:0007669"/>
    <property type="project" value="TreeGrafter"/>
</dbReference>
<dbReference type="InterPro" id="IPR013106">
    <property type="entry name" value="Ig_V-set"/>
</dbReference>
<dbReference type="Ensembl" id="ENSSHBT00005017128.1">
    <property type="protein sequence ID" value="ENSSHBP00005014243.1"/>
    <property type="gene ID" value="ENSSHBG00005012489.1"/>
</dbReference>
<reference evidence="3 4" key="1">
    <citation type="submission" date="2019-11" db="EMBL/GenBank/DDBJ databases">
        <title>Strigops habroptila (kakapo) genome, bStrHab1, primary haplotype, v2.</title>
        <authorList>
            <person name="Jarvis E.D."/>
            <person name="Howard J."/>
            <person name="Rhie A."/>
            <person name="Phillippy A."/>
            <person name="Korlach J."/>
            <person name="Digby A."/>
            <person name="Iorns D."/>
            <person name="Eason D."/>
            <person name="Robertson B."/>
            <person name="Raemaekers T."/>
            <person name="Howe K."/>
            <person name="Lewin H."/>
            <person name="Damas J."/>
            <person name="Hastie A."/>
            <person name="Tracey A."/>
            <person name="Chow W."/>
            <person name="Fedrigo O."/>
        </authorList>
    </citation>
    <scope>NUCLEOTIDE SEQUENCE [LARGE SCALE GENOMIC DNA]</scope>
</reference>
<dbReference type="InterPro" id="IPR007110">
    <property type="entry name" value="Ig-like_dom"/>
</dbReference>
<dbReference type="SMART" id="SM00409">
    <property type="entry name" value="IG"/>
    <property type="match status" value="1"/>
</dbReference>
<dbReference type="GO" id="GO:0019815">
    <property type="term" value="C:B cell receptor complex"/>
    <property type="evidence" value="ECO:0007669"/>
    <property type="project" value="TreeGrafter"/>
</dbReference>
<dbReference type="SUPFAM" id="SSF48726">
    <property type="entry name" value="Immunoglobulin"/>
    <property type="match status" value="1"/>
</dbReference>
<keyword evidence="1" id="KW-0393">Immunoglobulin domain</keyword>
<dbReference type="InterPro" id="IPR003599">
    <property type="entry name" value="Ig_sub"/>
</dbReference>
<dbReference type="GeneTree" id="ENSGT00950000186319"/>
<dbReference type="Proteomes" id="UP000472266">
    <property type="component" value="Chromosome 21"/>
</dbReference>
<dbReference type="PANTHER" id="PTHR14334:SF3">
    <property type="entry name" value="TRANSMEMBRANE AND IMMUNOGLOBULIN DOMAIN CONTAINING 2"/>
    <property type="match status" value="1"/>
</dbReference>
<dbReference type="InParanoid" id="A0A672UGH9"/>
<keyword evidence="4" id="KW-1185">Reference proteome</keyword>
<evidence type="ECO:0000313" key="4">
    <source>
        <dbReference type="Proteomes" id="UP000472266"/>
    </source>
</evidence>
<protein>
    <recommendedName>
        <fullName evidence="2">Ig-like domain-containing protein</fullName>
    </recommendedName>
</protein>
<evidence type="ECO:0000259" key="2">
    <source>
        <dbReference type="PROSITE" id="PS50835"/>
    </source>
</evidence>
<sequence>MGCPQPPVTPALSPAAGALRVSQVPGELWVPAGEEVTLWCRVLAAEPWDLLRVEWVKDGARGALCAARLRPGTSTAPAPCGPRLRMAWDPPSATLSLHRAQGEDAGRYLCRVTVEIPHHGTATGNGTRLHVTAGTGRALSGPFSLGPRWGPWDRVLWGRLVGSLGVASLWGLWREPCPQYPIPKYPIPNTPSPTPHPKYLIPSTPSPISCPQIPHPFFPLCLSVPCPNTPKSLSPPVPCPHLLSYPAPCPNTPVPSCPTYPCAQIAPCPHPLPACRHLPAGPLAGPVTAPHL</sequence>
<feature type="domain" description="Ig-like" evidence="2">
    <location>
        <begin position="10"/>
        <end position="132"/>
    </location>
</feature>
<organism evidence="3 4">
    <name type="scientific">Strigops habroptila</name>
    <name type="common">Kakapo</name>
    <dbReference type="NCBI Taxonomy" id="2489341"/>
    <lineage>
        <taxon>Eukaryota</taxon>
        <taxon>Metazoa</taxon>
        <taxon>Chordata</taxon>
        <taxon>Craniata</taxon>
        <taxon>Vertebrata</taxon>
        <taxon>Euteleostomi</taxon>
        <taxon>Archelosauria</taxon>
        <taxon>Archosauria</taxon>
        <taxon>Dinosauria</taxon>
        <taxon>Saurischia</taxon>
        <taxon>Theropoda</taxon>
        <taxon>Coelurosauria</taxon>
        <taxon>Aves</taxon>
        <taxon>Neognathae</taxon>
        <taxon>Neoaves</taxon>
        <taxon>Telluraves</taxon>
        <taxon>Australaves</taxon>
        <taxon>Psittaciformes</taxon>
        <taxon>Psittacidae</taxon>
        <taxon>Strigops</taxon>
    </lineage>
</organism>
<dbReference type="PANTHER" id="PTHR14334">
    <property type="entry name" value="B-CELL ANTIGEN RECEPTOR COMPLEX-ASSOCIATED PROTEIN"/>
    <property type="match status" value="1"/>
</dbReference>
<name>A0A672UGH9_STRHB</name>
<evidence type="ECO:0000256" key="1">
    <source>
        <dbReference type="ARBA" id="ARBA00023319"/>
    </source>
</evidence>
<proteinExistence type="predicted"/>
<evidence type="ECO:0000313" key="3">
    <source>
        <dbReference type="Ensembl" id="ENSSHBP00005014243.1"/>
    </source>
</evidence>
<dbReference type="Gene3D" id="2.60.40.10">
    <property type="entry name" value="Immunoglobulins"/>
    <property type="match status" value="1"/>
</dbReference>
<dbReference type="OMA" id="GRHRDIS"/>
<dbReference type="GO" id="GO:0050853">
    <property type="term" value="P:B cell receptor signaling pathway"/>
    <property type="evidence" value="ECO:0007669"/>
    <property type="project" value="TreeGrafter"/>
</dbReference>
<dbReference type="Pfam" id="PF07686">
    <property type="entry name" value="V-set"/>
    <property type="match status" value="1"/>
</dbReference>
<reference evidence="3" key="2">
    <citation type="submission" date="2025-08" db="UniProtKB">
        <authorList>
            <consortium name="Ensembl"/>
        </authorList>
    </citation>
    <scope>IDENTIFICATION</scope>
</reference>
<dbReference type="InterPro" id="IPR036179">
    <property type="entry name" value="Ig-like_dom_sf"/>
</dbReference>
<reference evidence="3" key="3">
    <citation type="submission" date="2025-09" db="UniProtKB">
        <authorList>
            <consortium name="Ensembl"/>
        </authorList>
    </citation>
    <scope>IDENTIFICATION</scope>
</reference>
<dbReference type="PROSITE" id="PS50835">
    <property type="entry name" value="IG_LIKE"/>
    <property type="match status" value="1"/>
</dbReference>